<sequence length="358" mass="40276">MASKRSRSRTPRRVADVGQLCRDVSSDLHRTACLSLPALTCRNDDWKNAPDFVAAVMRNLEWHHRLMGLKCAQASGREARKDLSIQELDEALGRCDVTMEDAENLYSSDPPDMQRLAEVLEAVLSSEEPHKTARMSLLLSVSRFGAHIYESYAVPVQTAEVCELEELKGNKLNTLAGKAWEVLGQLAGGGFASPGVMPSVFAVENLQEIRGFVGRDSIYIRHDFVLGLNDAEPWRELELFTLLLHEFGYYGIRIRHDDLNYHSPLKMKLTDPMRKHAAYGSNEPKGPECGCVAERCAFCCRPKFRGVRKLKLPPNLQGLLSWLRDRGDRPQFPLDVRSSVKSRDDHVSGLDVLDDGWE</sequence>
<reference evidence="1" key="1">
    <citation type="submission" date="2021-02" db="EMBL/GenBank/DDBJ databases">
        <authorList>
            <person name="Dougan E. K."/>
            <person name="Rhodes N."/>
            <person name="Thang M."/>
            <person name="Chan C."/>
        </authorList>
    </citation>
    <scope>NUCLEOTIDE SEQUENCE</scope>
</reference>
<proteinExistence type="predicted"/>
<gene>
    <name evidence="1" type="ORF">SNAT2548_LOCUS6750</name>
</gene>
<keyword evidence="2" id="KW-1185">Reference proteome</keyword>
<organism evidence="1 2">
    <name type="scientific">Symbiodinium natans</name>
    <dbReference type="NCBI Taxonomy" id="878477"/>
    <lineage>
        <taxon>Eukaryota</taxon>
        <taxon>Sar</taxon>
        <taxon>Alveolata</taxon>
        <taxon>Dinophyceae</taxon>
        <taxon>Suessiales</taxon>
        <taxon>Symbiodiniaceae</taxon>
        <taxon>Symbiodinium</taxon>
    </lineage>
</organism>
<name>A0A812JJ97_9DINO</name>
<accession>A0A812JJ97</accession>
<dbReference type="Proteomes" id="UP000604046">
    <property type="component" value="Unassembled WGS sequence"/>
</dbReference>
<protein>
    <submittedName>
        <fullName evidence="1">Uncharacterized protein</fullName>
    </submittedName>
</protein>
<evidence type="ECO:0000313" key="2">
    <source>
        <dbReference type="Proteomes" id="UP000604046"/>
    </source>
</evidence>
<comment type="caution">
    <text evidence="1">The sequence shown here is derived from an EMBL/GenBank/DDBJ whole genome shotgun (WGS) entry which is preliminary data.</text>
</comment>
<dbReference type="OrthoDB" id="10318726at2759"/>
<evidence type="ECO:0000313" key="1">
    <source>
        <dbReference type="EMBL" id="CAE7207962.1"/>
    </source>
</evidence>
<dbReference type="AlphaFoldDB" id="A0A812JJ97"/>
<dbReference type="EMBL" id="CAJNDS010000452">
    <property type="protein sequence ID" value="CAE7207962.1"/>
    <property type="molecule type" value="Genomic_DNA"/>
</dbReference>